<gene>
    <name evidence="5" type="ORF">VNO80_11002</name>
</gene>
<feature type="region of interest" description="Disordered" evidence="3">
    <location>
        <begin position="506"/>
        <end position="528"/>
    </location>
</feature>
<dbReference type="PANTHER" id="PTHR37888:SF4">
    <property type="entry name" value="OS07G0565300 PROTEIN"/>
    <property type="match status" value="1"/>
</dbReference>
<evidence type="ECO:0000256" key="2">
    <source>
        <dbReference type="PROSITE-ProRule" id="PRU00035"/>
    </source>
</evidence>
<evidence type="ECO:0000256" key="1">
    <source>
        <dbReference type="ARBA" id="ARBA00023117"/>
    </source>
</evidence>
<dbReference type="EMBL" id="JAYMYR010000004">
    <property type="protein sequence ID" value="KAK7368969.1"/>
    <property type="molecule type" value="Genomic_DNA"/>
</dbReference>
<dbReference type="SUPFAM" id="SSF47370">
    <property type="entry name" value="Bromodomain"/>
    <property type="match status" value="1"/>
</dbReference>
<name>A0AAN9N996_PHACN</name>
<dbReference type="Proteomes" id="UP001374584">
    <property type="component" value="Unassembled WGS sequence"/>
</dbReference>
<protein>
    <recommendedName>
        <fullName evidence="4">Bromo domain-containing protein</fullName>
    </recommendedName>
</protein>
<comment type="caution">
    <text evidence="5">The sequence shown here is derived from an EMBL/GenBank/DDBJ whole genome shotgun (WGS) entry which is preliminary data.</text>
</comment>
<dbReference type="InterPro" id="IPR036427">
    <property type="entry name" value="Bromodomain-like_sf"/>
</dbReference>
<reference evidence="5 6" key="1">
    <citation type="submission" date="2024-01" db="EMBL/GenBank/DDBJ databases">
        <title>The genomes of 5 underutilized Papilionoideae crops provide insights into root nodulation and disease resistanc.</title>
        <authorList>
            <person name="Jiang F."/>
        </authorList>
    </citation>
    <scope>NUCLEOTIDE SEQUENCE [LARGE SCALE GENOMIC DNA]</scope>
    <source>
        <strain evidence="5">JINMINGXINNONG_FW02</strain>
        <tissue evidence="5">Leaves</tissue>
    </source>
</reference>
<feature type="compositionally biased region" description="Basic residues" evidence="3">
    <location>
        <begin position="516"/>
        <end position="528"/>
    </location>
</feature>
<dbReference type="Pfam" id="PF00439">
    <property type="entry name" value="Bromodomain"/>
    <property type="match status" value="1"/>
</dbReference>
<dbReference type="InterPro" id="IPR001487">
    <property type="entry name" value="Bromodomain"/>
</dbReference>
<dbReference type="CDD" id="cd04369">
    <property type="entry name" value="Bromodomain"/>
    <property type="match status" value="1"/>
</dbReference>
<dbReference type="PROSITE" id="PS50014">
    <property type="entry name" value="BROMODOMAIN_2"/>
    <property type="match status" value="1"/>
</dbReference>
<organism evidence="5 6">
    <name type="scientific">Phaseolus coccineus</name>
    <name type="common">Scarlet runner bean</name>
    <name type="synonym">Phaseolus multiflorus</name>
    <dbReference type="NCBI Taxonomy" id="3886"/>
    <lineage>
        <taxon>Eukaryota</taxon>
        <taxon>Viridiplantae</taxon>
        <taxon>Streptophyta</taxon>
        <taxon>Embryophyta</taxon>
        <taxon>Tracheophyta</taxon>
        <taxon>Spermatophyta</taxon>
        <taxon>Magnoliopsida</taxon>
        <taxon>eudicotyledons</taxon>
        <taxon>Gunneridae</taxon>
        <taxon>Pentapetalae</taxon>
        <taxon>rosids</taxon>
        <taxon>fabids</taxon>
        <taxon>Fabales</taxon>
        <taxon>Fabaceae</taxon>
        <taxon>Papilionoideae</taxon>
        <taxon>50 kb inversion clade</taxon>
        <taxon>NPAAA clade</taxon>
        <taxon>indigoferoid/millettioid clade</taxon>
        <taxon>Phaseoleae</taxon>
        <taxon>Phaseolus</taxon>
    </lineage>
</organism>
<evidence type="ECO:0000313" key="6">
    <source>
        <dbReference type="Proteomes" id="UP001374584"/>
    </source>
</evidence>
<evidence type="ECO:0000313" key="5">
    <source>
        <dbReference type="EMBL" id="KAK7368969.1"/>
    </source>
</evidence>
<keyword evidence="6" id="KW-1185">Reference proteome</keyword>
<proteinExistence type="predicted"/>
<dbReference type="CDD" id="cd00167">
    <property type="entry name" value="SANT"/>
    <property type="match status" value="1"/>
</dbReference>
<feature type="domain" description="Bromo" evidence="4">
    <location>
        <begin position="318"/>
        <end position="380"/>
    </location>
</feature>
<evidence type="ECO:0000259" key="4">
    <source>
        <dbReference type="PROSITE" id="PS50014"/>
    </source>
</evidence>
<keyword evidence="1 2" id="KW-0103">Bromodomain</keyword>
<feature type="region of interest" description="Disordered" evidence="3">
    <location>
        <begin position="402"/>
        <end position="450"/>
    </location>
</feature>
<dbReference type="SMART" id="SM00297">
    <property type="entry name" value="BROMO"/>
    <property type="match status" value="1"/>
</dbReference>
<dbReference type="InterPro" id="IPR001005">
    <property type="entry name" value="SANT/Myb"/>
</dbReference>
<accession>A0AAN9N996</accession>
<dbReference type="PANTHER" id="PTHR37888">
    <property type="entry name" value="DNA-BINDING BROMODOMAIN-CONTAINING PROTEIN"/>
    <property type="match status" value="1"/>
</dbReference>
<evidence type="ECO:0000256" key="3">
    <source>
        <dbReference type="SAM" id="MobiDB-lite"/>
    </source>
</evidence>
<dbReference type="AlphaFoldDB" id="A0AAN9N996"/>
<sequence>MTKVPIHVTPRSSVEKNNWAKSSLLQSRTYTCTGMGAELVMTWNTWEELLLGGAILRHGTRDWTVVAAELKTRTVSPFIFTPEVCKAKYEELRQQYSGCMAWFEELKKKRVAELKRDLELSEELIGSLELKLESLKTGMDEKRVDYHVDNGSVEPELHLPLEKLDRVVPSAKEMSKDGLSAGSFTHETQTNWSHECKVPAMSCEDVETKPEVSGSTEQEKVLNVDKSTHTIYEGQGGCLKKRRGKRKRKDCGRNINEASVRESDLSADVCKESSTSNCDEIAKSSGMKEAKANLKKDEIKDLMELLDSFLLVQGASAFCRRHDSQKRGRYKKTIRQHMDFDTIRSRINNGTIKSMLELIRDLLLLTNNAILFYSKITREYKIALKLRDLAIKTSAEKLKFLSSSNASTSSPVPDPQVKVRSMTTSRVNDPPVKARSITTSPVHDPSVKVRSMRPGNRKIVAKVAGGSTSAERVSLRAKKEANKVDSPSSVESLPIKKAFGGRTKKVVLESAGQRHATPRKGKKRGKTK</sequence>
<dbReference type="Gene3D" id="1.20.920.10">
    <property type="entry name" value="Bromodomain-like"/>
    <property type="match status" value="1"/>
</dbReference>